<reference evidence="2" key="1">
    <citation type="journal article" date="2019" name="Int. J. Syst. Evol. Microbiol.">
        <title>The Global Catalogue of Microorganisms (GCM) 10K type strain sequencing project: providing services to taxonomists for standard genome sequencing and annotation.</title>
        <authorList>
            <consortium name="The Broad Institute Genomics Platform"/>
            <consortium name="The Broad Institute Genome Sequencing Center for Infectious Disease"/>
            <person name="Wu L."/>
            <person name="Ma J."/>
        </authorList>
    </citation>
    <scope>NUCLEOTIDE SEQUENCE [LARGE SCALE GENOMIC DNA]</scope>
    <source>
        <strain evidence="2">CGMCC 4.7676</strain>
    </source>
</reference>
<comment type="caution">
    <text evidence="1">The sequence shown here is derived from an EMBL/GenBank/DDBJ whole genome shotgun (WGS) entry which is preliminary data.</text>
</comment>
<evidence type="ECO:0000313" key="1">
    <source>
        <dbReference type="EMBL" id="MFC3456323.1"/>
    </source>
</evidence>
<protein>
    <submittedName>
        <fullName evidence="1">Uncharacterized protein</fullName>
    </submittedName>
</protein>
<organism evidence="1 2">
    <name type="scientific">Amycolatopsis speibonae</name>
    <dbReference type="NCBI Taxonomy" id="1450224"/>
    <lineage>
        <taxon>Bacteria</taxon>
        <taxon>Bacillati</taxon>
        <taxon>Actinomycetota</taxon>
        <taxon>Actinomycetes</taxon>
        <taxon>Pseudonocardiales</taxon>
        <taxon>Pseudonocardiaceae</taxon>
        <taxon>Amycolatopsis</taxon>
    </lineage>
</organism>
<gene>
    <name evidence="1" type="ORF">ACFOSH_43470</name>
</gene>
<keyword evidence="2" id="KW-1185">Reference proteome</keyword>
<dbReference type="RefSeq" id="WP_378247658.1">
    <property type="nucleotide sequence ID" value="NZ_JBHRWK010000160.1"/>
</dbReference>
<accession>A0ABV7PB21</accession>
<dbReference type="Proteomes" id="UP001595645">
    <property type="component" value="Unassembled WGS sequence"/>
</dbReference>
<evidence type="ECO:0000313" key="2">
    <source>
        <dbReference type="Proteomes" id="UP001595645"/>
    </source>
</evidence>
<sequence length="187" mass="20864">MKTMATGDVTTAHPDRVVCVLDAKYPYFYLSENTSLINPGLSTWTGMVTASRGKLQLQVPWTAEWVRVVTEIHPGEPDDVVEAYDDVIELGYWSATGLAAVLDWSQTLAGPVDLLPGDYRLRYHVRDSSREETGRGKVAEALIQLWRARLGAKEELRITGALGNFWHPGARLRSVWNDLPCPSTPLR</sequence>
<proteinExistence type="predicted"/>
<name>A0ABV7PB21_9PSEU</name>
<dbReference type="EMBL" id="JBHRWK010000160">
    <property type="protein sequence ID" value="MFC3456323.1"/>
    <property type="molecule type" value="Genomic_DNA"/>
</dbReference>